<keyword evidence="4 6" id="KW-0472">Membrane</keyword>
<dbReference type="InterPro" id="IPR033308">
    <property type="entry name" value="PGAP5/Cdc1/Ted1"/>
</dbReference>
<evidence type="ECO:0000259" key="7">
    <source>
        <dbReference type="Pfam" id="PF00149"/>
    </source>
</evidence>
<feature type="compositionally biased region" description="Basic residues" evidence="5">
    <location>
        <begin position="1"/>
        <end position="11"/>
    </location>
</feature>
<feature type="transmembrane region" description="Helical" evidence="6">
    <location>
        <begin position="402"/>
        <end position="423"/>
    </location>
</feature>
<dbReference type="InterPro" id="IPR004843">
    <property type="entry name" value="Calcineurin-like_PHP"/>
</dbReference>
<reference evidence="8" key="1">
    <citation type="submission" date="2021-01" db="EMBL/GenBank/DDBJ databases">
        <authorList>
            <person name="Corre E."/>
            <person name="Pelletier E."/>
            <person name="Niang G."/>
            <person name="Scheremetjew M."/>
            <person name="Finn R."/>
            <person name="Kale V."/>
            <person name="Holt S."/>
            <person name="Cochrane G."/>
            <person name="Meng A."/>
            <person name="Brown T."/>
            <person name="Cohen L."/>
        </authorList>
    </citation>
    <scope>NUCLEOTIDE SEQUENCE</scope>
    <source>
        <strain evidence="8">Clade-D-RCC1621</strain>
    </source>
</reference>
<keyword evidence="3 6" id="KW-1133">Transmembrane helix</keyword>
<dbReference type="GO" id="GO:0016020">
    <property type="term" value="C:membrane"/>
    <property type="evidence" value="ECO:0007669"/>
    <property type="project" value="UniProtKB-SubCell"/>
</dbReference>
<dbReference type="GO" id="GO:0016787">
    <property type="term" value="F:hydrolase activity"/>
    <property type="evidence" value="ECO:0007669"/>
    <property type="project" value="InterPro"/>
</dbReference>
<evidence type="ECO:0000313" key="8">
    <source>
        <dbReference type="EMBL" id="CAD8812409.1"/>
    </source>
</evidence>
<evidence type="ECO:0000256" key="1">
    <source>
        <dbReference type="ARBA" id="ARBA00004141"/>
    </source>
</evidence>
<dbReference type="Gene3D" id="3.60.21.10">
    <property type="match status" value="1"/>
</dbReference>
<keyword evidence="2 6" id="KW-0812">Transmembrane</keyword>
<evidence type="ECO:0000256" key="4">
    <source>
        <dbReference type="ARBA" id="ARBA00023136"/>
    </source>
</evidence>
<evidence type="ECO:0000256" key="6">
    <source>
        <dbReference type="SAM" id="Phobius"/>
    </source>
</evidence>
<dbReference type="EMBL" id="HBFO01005053">
    <property type="protein sequence ID" value="CAD8812409.1"/>
    <property type="molecule type" value="Transcribed_RNA"/>
</dbReference>
<feature type="transmembrane region" description="Helical" evidence="6">
    <location>
        <begin position="444"/>
        <end position="465"/>
    </location>
</feature>
<feature type="region of interest" description="Disordered" evidence="5">
    <location>
        <begin position="1"/>
        <end position="40"/>
    </location>
</feature>
<gene>
    <name evidence="8" type="ORF">OMED0930_LOCUS3503</name>
</gene>
<evidence type="ECO:0000256" key="5">
    <source>
        <dbReference type="SAM" id="MobiDB-lite"/>
    </source>
</evidence>
<evidence type="ECO:0000256" key="3">
    <source>
        <dbReference type="ARBA" id="ARBA00022989"/>
    </source>
</evidence>
<dbReference type="Pfam" id="PF00149">
    <property type="entry name" value="Metallophos"/>
    <property type="match status" value="1"/>
</dbReference>
<feature type="transmembrane region" description="Helical" evidence="6">
    <location>
        <begin position="52"/>
        <end position="70"/>
    </location>
</feature>
<name>A0A7S0WDN2_9CHLO</name>
<sequence length="481" mass="54125">MGATVRRRTGRRRDEDDADGATPSTITGVERARGGATAQGDRKSRRSVVVRMVRWFVVMWAIVLTWGEYVEHARAQKQCNWPEMAHSTRVMVIADPQLVDEYTYKALKKDSFSLAFVEAICDAYVRRAFVAAKKRFAPDHYVFLGDLFGQGARRDGPDWDRNRVRVDAVFDWTRDGVASTNANYHTIPGNHDIGYSEVVRNHPRILDRHEEWYGASNYVERIGGVDFVGINAMVLDGHGESANATWAFIDTLGGGKGKPSPPRVLLTHVPLPNPSQQCGPNRNSGVIPGRYRGRPKEVVYQDYLTKESANRMLTAIKPHLILSGHDHDQCEVTHKDASQDGETDVTEITVGTFSALNGNTKPSYLMLSVSNDAGANSDRRLEDLIKYKLCFLPNIREVVRKYIYMFSFCILACLAPPFGELIKPSVEAHNVRLVILRLREFIRGVMYLICLLIAIAFMYMSMLAVDSKFLTTAFNLVIQMM</sequence>
<protein>
    <recommendedName>
        <fullName evidence="7">Calcineurin-like phosphoesterase domain-containing protein</fullName>
    </recommendedName>
</protein>
<dbReference type="InterPro" id="IPR029052">
    <property type="entry name" value="Metallo-depent_PP-like"/>
</dbReference>
<dbReference type="GO" id="GO:0006506">
    <property type="term" value="P:GPI anchor biosynthetic process"/>
    <property type="evidence" value="ECO:0007669"/>
    <property type="project" value="InterPro"/>
</dbReference>
<evidence type="ECO:0000256" key="2">
    <source>
        <dbReference type="ARBA" id="ARBA00022692"/>
    </source>
</evidence>
<dbReference type="AlphaFoldDB" id="A0A7S0WDN2"/>
<organism evidence="8">
    <name type="scientific">Ostreococcus mediterraneus</name>
    <dbReference type="NCBI Taxonomy" id="1486918"/>
    <lineage>
        <taxon>Eukaryota</taxon>
        <taxon>Viridiplantae</taxon>
        <taxon>Chlorophyta</taxon>
        <taxon>Mamiellophyceae</taxon>
        <taxon>Mamiellales</taxon>
        <taxon>Bathycoccaceae</taxon>
        <taxon>Ostreococcus</taxon>
    </lineage>
</organism>
<dbReference type="SUPFAM" id="SSF56300">
    <property type="entry name" value="Metallo-dependent phosphatases"/>
    <property type="match status" value="1"/>
</dbReference>
<dbReference type="PANTHER" id="PTHR13315">
    <property type="entry name" value="METALLO PHOSPHOESTERASE RELATED"/>
    <property type="match status" value="1"/>
</dbReference>
<comment type="subcellular location">
    <subcellularLocation>
        <location evidence="1">Membrane</location>
        <topology evidence="1">Multi-pass membrane protein</topology>
    </subcellularLocation>
</comment>
<proteinExistence type="predicted"/>
<feature type="domain" description="Calcineurin-like phosphoesterase" evidence="7">
    <location>
        <begin position="89"/>
        <end position="328"/>
    </location>
</feature>
<accession>A0A7S0WDN2</accession>
<dbReference type="GO" id="GO:0005783">
    <property type="term" value="C:endoplasmic reticulum"/>
    <property type="evidence" value="ECO:0007669"/>
    <property type="project" value="TreeGrafter"/>
</dbReference>
<dbReference type="PANTHER" id="PTHR13315:SF4">
    <property type="entry name" value="METALLOPHOSPHOESTERASE, ISOFORM E"/>
    <property type="match status" value="1"/>
</dbReference>